<dbReference type="EMBL" id="PXYT01000001">
    <property type="protein sequence ID" value="PSR31747.1"/>
    <property type="molecule type" value="Genomic_DNA"/>
</dbReference>
<evidence type="ECO:0000256" key="3">
    <source>
        <dbReference type="ARBA" id="ARBA00022475"/>
    </source>
</evidence>
<dbReference type="InterPro" id="IPR000515">
    <property type="entry name" value="MetI-like"/>
</dbReference>
<dbReference type="Pfam" id="PF19300">
    <property type="entry name" value="BPD_transp_1_N"/>
    <property type="match status" value="1"/>
</dbReference>
<comment type="subcellular location">
    <subcellularLocation>
        <location evidence="1 7">Cell membrane</location>
        <topology evidence="1 7">Multi-pass membrane protein</topology>
    </subcellularLocation>
</comment>
<dbReference type="InterPro" id="IPR035906">
    <property type="entry name" value="MetI-like_sf"/>
</dbReference>
<dbReference type="InterPro" id="IPR045621">
    <property type="entry name" value="BPD_transp_1_N"/>
</dbReference>
<sequence>MFVYIVRRLIQSIPALIGIAIFSFILLHIVPGGPAQTLLGQHSTPQRIAAINRSLGLNKPLYVQFWIWFDSLLHGNFGYSYTFNQPVLKVIGEYLPHTLAIVVVAIMVSHLIAIILGTIQGYFRNRWFDHVITTVTFFFWSMPVFWLAIMVVLIFAIYLGWFPSGGITFTSGGPSGFVGYAEHAVLPILVLVLATVASWARFMRSSMIDSMLQDYIRTARSKGLSELAVVFKHALRNSLLPIITLFGLSIPTLFGGALVVELVFNYPGMGLLFWNAANERDYPILLGIIMIIGVLTVIGNLLADVLYSLVDPRISYR</sequence>
<evidence type="ECO:0000259" key="8">
    <source>
        <dbReference type="PROSITE" id="PS50928"/>
    </source>
</evidence>
<evidence type="ECO:0000313" key="9">
    <source>
        <dbReference type="EMBL" id="PSR31747.1"/>
    </source>
</evidence>
<evidence type="ECO:0000256" key="1">
    <source>
        <dbReference type="ARBA" id="ARBA00004651"/>
    </source>
</evidence>
<dbReference type="Proteomes" id="UP000242699">
    <property type="component" value="Unassembled WGS sequence"/>
</dbReference>
<proteinExistence type="inferred from homology"/>
<organism evidence="9 10">
    <name type="scientific">Sulfobacillus benefaciens</name>
    <dbReference type="NCBI Taxonomy" id="453960"/>
    <lineage>
        <taxon>Bacteria</taxon>
        <taxon>Bacillati</taxon>
        <taxon>Bacillota</taxon>
        <taxon>Clostridia</taxon>
        <taxon>Eubacteriales</taxon>
        <taxon>Clostridiales Family XVII. Incertae Sedis</taxon>
        <taxon>Sulfobacillus</taxon>
    </lineage>
</organism>
<feature type="transmembrane region" description="Helical" evidence="7">
    <location>
        <begin position="181"/>
        <end position="202"/>
    </location>
</feature>
<dbReference type="CDD" id="cd06261">
    <property type="entry name" value="TM_PBP2"/>
    <property type="match status" value="1"/>
</dbReference>
<dbReference type="PANTHER" id="PTHR43163:SF6">
    <property type="entry name" value="DIPEPTIDE TRANSPORT SYSTEM PERMEASE PROTEIN DPPB-RELATED"/>
    <property type="match status" value="1"/>
</dbReference>
<feature type="transmembrane region" description="Helical" evidence="7">
    <location>
        <begin position="137"/>
        <end position="161"/>
    </location>
</feature>
<accession>A0A2T2XBB8</accession>
<keyword evidence="3" id="KW-1003">Cell membrane</keyword>
<evidence type="ECO:0000256" key="5">
    <source>
        <dbReference type="ARBA" id="ARBA00022989"/>
    </source>
</evidence>
<feature type="domain" description="ABC transmembrane type-1" evidence="8">
    <location>
        <begin position="95"/>
        <end position="307"/>
    </location>
</feature>
<feature type="transmembrane region" description="Helical" evidence="7">
    <location>
        <begin position="12"/>
        <end position="30"/>
    </location>
</feature>
<keyword evidence="2 7" id="KW-0813">Transport</keyword>
<evidence type="ECO:0000256" key="2">
    <source>
        <dbReference type="ARBA" id="ARBA00022448"/>
    </source>
</evidence>
<feature type="transmembrane region" description="Helical" evidence="7">
    <location>
        <begin position="94"/>
        <end position="116"/>
    </location>
</feature>
<dbReference type="PANTHER" id="PTHR43163">
    <property type="entry name" value="DIPEPTIDE TRANSPORT SYSTEM PERMEASE PROTEIN DPPB-RELATED"/>
    <property type="match status" value="1"/>
</dbReference>
<protein>
    <submittedName>
        <fullName evidence="9">ABC transporter permease</fullName>
    </submittedName>
</protein>
<evidence type="ECO:0000313" key="10">
    <source>
        <dbReference type="Proteomes" id="UP000242699"/>
    </source>
</evidence>
<dbReference type="SUPFAM" id="SSF161098">
    <property type="entry name" value="MetI-like"/>
    <property type="match status" value="1"/>
</dbReference>
<evidence type="ECO:0000256" key="4">
    <source>
        <dbReference type="ARBA" id="ARBA00022692"/>
    </source>
</evidence>
<name>A0A2T2XBB8_9FIRM</name>
<dbReference type="Gene3D" id="1.10.3720.10">
    <property type="entry name" value="MetI-like"/>
    <property type="match status" value="1"/>
</dbReference>
<comment type="caution">
    <text evidence="9">The sequence shown here is derived from an EMBL/GenBank/DDBJ whole genome shotgun (WGS) entry which is preliminary data.</text>
</comment>
<feature type="transmembrane region" description="Helical" evidence="7">
    <location>
        <begin position="239"/>
        <end position="264"/>
    </location>
</feature>
<dbReference type="GO" id="GO:0005886">
    <property type="term" value="C:plasma membrane"/>
    <property type="evidence" value="ECO:0007669"/>
    <property type="project" value="UniProtKB-SubCell"/>
</dbReference>
<evidence type="ECO:0000256" key="7">
    <source>
        <dbReference type="RuleBase" id="RU363032"/>
    </source>
</evidence>
<gene>
    <name evidence="9" type="ORF">C7B43_00545</name>
</gene>
<dbReference type="PROSITE" id="PS50928">
    <property type="entry name" value="ABC_TM1"/>
    <property type="match status" value="1"/>
</dbReference>
<dbReference type="Pfam" id="PF00528">
    <property type="entry name" value="BPD_transp_1"/>
    <property type="match status" value="1"/>
</dbReference>
<evidence type="ECO:0000256" key="6">
    <source>
        <dbReference type="ARBA" id="ARBA00023136"/>
    </source>
</evidence>
<dbReference type="AlphaFoldDB" id="A0A2T2XBB8"/>
<keyword evidence="5 7" id="KW-1133">Transmembrane helix</keyword>
<feature type="transmembrane region" description="Helical" evidence="7">
    <location>
        <begin position="284"/>
        <end position="310"/>
    </location>
</feature>
<keyword evidence="6 7" id="KW-0472">Membrane</keyword>
<comment type="similarity">
    <text evidence="7">Belongs to the binding-protein-dependent transport system permease family.</text>
</comment>
<dbReference type="GO" id="GO:0055085">
    <property type="term" value="P:transmembrane transport"/>
    <property type="evidence" value="ECO:0007669"/>
    <property type="project" value="InterPro"/>
</dbReference>
<reference evidence="9 10" key="1">
    <citation type="journal article" date="2014" name="BMC Genomics">
        <title>Comparison of environmental and isolate Sulfobacillus genomes reveals diverse carbon, sulfur, nitrogen, and hydrogen metabolisms.</title>
        <authorList>
            <person name="Justice N.B."/>
            <person name="Norman A."/>
            <person name="Brown C.T."/>
            <person name="Singh A."/>
            <person name="Thomas B.C."/>
            <person name="Banfield J.F."/>
        </authorList>
    </citation>
    <scope>NUCLEOTIDE SEQUENCE [LARGE SCALE GENOMIC DNA]</scope>
    <source>
        <strain evidence="9">AMDSBA1</strain>
    </source>
</reference>
<keyword evidence="4 7" id="KW-0812">Transmembrane</keyword>